<dbReference type="Pfam" id="PF00303">
    <property type="entry name" value="Thymidylat_synt"/>
    <property type="match status" value="1"/>
</dbReference>
<dbReference type="Gene3D" id="3.30.572.10">
    <property type="entry name" value="Thymidylate synthase/dCMP hydroxymethylase domain"/>
    <property type="match status" value="1"/>
</dbReference>
<dbReference type="GO" id="GO:0016740">
    <property type="term" value="F:transferase activity"/>
    <property type="evidence" value="ECO:0007669"/>
    <property type="project" value="UniProtKB-KW"/>
</dbReference>
<comment type="caution">
    <text evidence="3">The sequence shown here is derived from an EMBL/GenBank/DDBJ whole genome shotgun (WGS) entry which is preliminary data.</text>
</comment>
<dbReference type="Proteomes" id="UP000228568">
    <property type="component" value="Unassembled WGS sequence"/>
</dbReference>
<dbReference type="SUPFAM" id="SSF55831">
    <property type="entry name" value="Thymidylate synthase/dCMP hydroxymethylase"/>
    <property type="match status" value="1"/>
</dbReference>
<organism evidence="3 4">
    <name type="scientific">Candidatus Magasanikbacteria bacterium CG_4_10_14_0_2_um_filter_37_12</name>
    <dbReference type="NCBI Taxonomy" id="1974637"/>
    <lineage>
        <taxon>Bacteria</taxon>
        <taxon>Candidatus Magasanikiibacteriota</taxon>
    </lineage>
</organism>
<accession>A0A2M7V6M0</accession>
<reference evidence="4" key="1">
    <citation type="submission" date="2017-09" db="EMBL/GenBank/DDBJ databases">
        <title>Depth-based differentiation of microbial function through sediment-hosted aquifers and enrichment of novel symbionts in the deep terrestrial subsurface.</title>
        <authorList>
            <person name="Probst A.J."/>
            <person name="Ladd B."/>
            <person name="Jarett J.K."/>
            <person name="Geller-Mcgrath D.E."/>
            <person name="Sieber C.M.K."/>
            <person name="Emerson J.B."/>
            <person name="Anantharaman K."/>
            <person name="Thomas B.C."/>
            <person name="Malmstrom R."/>
            <person name="Stieglmeier M."/>
            <person name="Klingl A."/>
            <person name="Woyke T."/>
            <person name="Ryan C.M."/>
            <person name="Banfield J.F."/>
        </authorList>
    </citation>
    <scope>NUCLEOTIDE SEQUENCE [LARGE SCALE GENOMIC DNA]</scope>
</reference>
<proteinExistence type="predicted"/>
<evidence type="ECO:0000259" key="2">
    <source>
        <dbReference type="Pfam" id="PF00303"/>
    </source>
</evidence>
<dbReference type="InterPro" id="IPR023451">
    <property type="entry name" value="Thymidate_synth/dCMP_Mease_dom"/>
</dbReference>
<feature type="domain" description="Thymidylate synthase/dCMP hydroxymethylase" evidence="2">
    <location>
        <begin position="18"/>
        <end position="245"/>
    </location>
</feature>
<evidence type="ECO:0000256" key="1">
    <source>
        <dbReference type="ARBA" id="ARBA00022679"/>
    </source>
</evidence>
<evidence type="ECO:0000313" key="4">
    <source>
        <dbReference type="Proteomes" id="UP000228568"/>
    </source>
</evidence>
<dbReference type="AlphaFoldDB" id="A0A2M7V6M0"/>
<dbReference type="EMBL" id="PFPK01000047">
    <property type="protein sequence ID" value="PIZ94262.1"/>
    <property type="molecule type" value="Genomic_DNA"/>
</dbReference>
<name>A0A2M7V6M0_9BACT</name>
<evidence type="ECO:0000313" key="3">
    <source>
        <dbReference type="EMBL" id="PIZ94262.1"/>
    </source>
</evidence>
<keyword evidence="1" id="KW-0808">Transferase</keyword>
<sequence length="585" mass="67834">MMNTFRGRTINELVLRALRPLIEFGEHTSSRNGDISVLFNVFMTLENPRSRHLNLIGRKNNIFAMIAETMWVMAGENNIDPFLTFFLPRARDFSDDEKTWRGGYGPRLYLYNQLDDALCVFEEEGIQSRKSVISIYMPELDTKESLQRVYHLEQTKDRPCNNMMHFFITPDKKFHMTVHQRSGDVIWGMGSINIFEWTFLQEFMLGEIQRRVDQEVTLGTYNHFVTNLHLYEFTSKQGYKVLQAEREQILDRLNTSALTFPVGVENNKLFFSWLVRVYNEAILSKETSLERMMKKIHAVFDLYFSDAYEDNLLFGYAVVVSAYICAKNGGADINVDINGFSEEFVSSVRDSAFRKFFLKGYDHKEKTFLHELTTSIIALQEDKEKVYGVDWKRFGLISSMFNVFRKFIRLKTMWEAGWVGDDTDDRRLDTLIDLMNYLILCELLHATLAPDIFGEVFPSVNLDYVSTDEKGFKLFCRTALLGHVDMDKCATHNTTELIGQIISIGEAHVEDWLSQVSSLAQQRKTGDGYSPGSSLDASDEAIRVRISVLYKMIELCVYAIERHASQYPESWKRFTNQHGLHIDPR</sequence>
<gene>
    <name evidence="3" type="ORF">COX81_04075</name>
</gene>
<dbReference type="InterPro" id="IPR036926">
    <property type="entry name" value="Thymidate_synth/dCMP_Mease_sf"/>
</dbReference>
<protein>
    <recommendedName>
        <fullName evidence="2">Thymidylate synthase/dCMP hydroxymethylase domain-containing protein</fullName>
    </recommendedName>
</protein>